<comment type="caution">
    <text evidence="9">The sequence shown here is derived from an EMBL/GenBank/DDBJ whole genome shotgun (WGS) entry which is preliminary data.</text>
</comment>
<dbReference type="InterPro" id="IPR038107">
    <property type="entry name" value="Glycos_transf_N_sf"/>
</dbReference>
<evidence type="ECO:0000256" key="7">
    <source>
        <dbReference type="RuleBase" id="RU365103"/>
    </source>
</evidence>
<dbReference type="EMBL" id="BAABBO010000011">
    <property type="protein sequence ID" value="GAA3966570.1"/>
    <property type="molecule type" value="Genomic_DNA"/>
</dbReference>
<evidence type="ECO:0000256" key="2">
    <source>
        <dbReference type="ARBA" id="ARBA00012621"/>
    </source>
</evidence>
<name>A0ABP7PK24_9GAMM</name>
<evidence type="ECO:0000313" key="9">
    <source>
        <dbReference type="EMBL" id="GAA3966570.1"/>
    </source>
</evidence>
<reference evidence="10" key="1">
    <citation type="journal article" date="2019" name="Int. J. Syst. Evol. Microbiol.">
        <title>The Global Catalogue of Microorganisms (GCM) 10K type strain sequencing project: providing services to taxonomists for standard genome sequencing and annotation.</title>
        <authorList>
            <consortium name="The Broad Institute Genomics Platform"/>
            <consortium name="The Broad Institute Genome Sequencing Center for Infectious Disease"/>
            <person name="Wu L."/>
            <person name="Ma J."/>
        </authorList>
    </citation>
    <scope>NUCLEOTIDE SEQUENCE [LARGE SCALE GENOMIC DNA]</scope>
    <source>
        <strain evidence="10">JCM 17555</strain>
    </source>
</reference>
<dbReference type="Proteomes" id="UP001501337">
    <property type="component" value="Unassembled WGS sequence"/>
</dbReference>
<gene>
    <name evidence="9" type="primary">waaA</name>
    <name evidence="9" type="ORF">GCM10022278_25550</name>
</gene>
<dbReference type="InterPro" id="IPR039901">
    <property type="entry name" value="Kdotransferase"/>
</dbReference>
<keyword evidence="7" id="KW-0448">Lipopolysaccharide biosynthesis</keyword>
<evidence type="ECO:0000256" key="6">
    <source>
        <dbReference type="ARBA" id="ARBA00049183"/>
    </source>
</evidence>
<keyword evidence="4 7" id="KW-0808">Transferase</keyword>
<evidence type="ECO:0000256" key="3">
    <source>
        <dbReference type="ARBA" id="ARBA00019077"/>
    </source>
</evidence>
<organism evidence="9 10">
    <name type="scientific">Allohahella marinimesophila</name>
    <dbReference type="NCBI Taxonomy" id="1054972"/>
    <lineage>
        <taxon>Bacteria</taxon>
        <taxon>Pseudomonadati</taxon>
        <taxon>Pseudomonadota</taxon>
        <taxon>Gammaproteobacteria</taxon>
        <taxon>Oceanospirillales</taxon>
        <taxon>Hahellaceae</taxon>
        <taxon>Allohahella</taxon>
    </lineage>
</organism>
<comment type="pathway">
    <text evidence="1 7">Bacterial outer membrane biogenesis; LPS core biosynthesis.</text>
</comment>
<dbReference type="Pfam" id="PF04413">
    <property type="entry name" value="Glycos_transf_N"/>
    <property type="match status" value="1"/>
</dbReference>
<dbReference type="Gene3D" id="3.40.50.11720">
    <property type="entry name" value="3-Deoxy-D-manno-octulosonic-acid transferase, N-terminal domain"/>
    <property type="match status" value="1"/>
</dbReference>
<comment type="similarity">
    <text evidence="7">Belongs to the glycosyltransferase group 1 family.</text>
</comment>
<comment type="subcellular location">
    <subcellularLocation>
        <location evidence="7">Cell membrane</location>
    </subcellularLocation>
</comment>
<evidence type="ECO:0000259" key="8">
    <source>
        <dbReference type="Pfam" id="PF04413"/>
    </source>
</evidence>
<sequence>MRHSAPHSAAGSEGASDGRWARLAYTQLFRLLLPIMLLRLWWRGRVQPAYRSRWRERFGFISLPTAFRGDSVLWVHAVSVGETQAAEALIRALLAQDAALAIVITTTTPTGAAQVRKLFAADLAAEGRPGRLFHSYAPFDMPGSIKRFIGECRPRALLVMETEVWPNWLAVCQSRAIPAYLINARLSERSARGYRRIQRLAEPAFRAFTHICAQAGADADRLLALGARTEALSVTGSIKFDQSISLDDETLRQLVANEVAAERFTWIAASTHEGEEQLVIDVHARLLQQHPGALLILVPRHPDRFDRVDGLLARSSLSHVRRTQIPDQAGLVRTADVLLVDSMGELLYFYERSDLAFVGGSLVNNGGHNPLEPAALGKAVVMGDSQFNFADICSQLSGAGALLTVDRLSLEATVSSFAQTPGLAREAGEKGRAFVVANRGAIGRVCERILPGLRPPPATITES</sequence>
<evidence type="ECO:0000256" key="5">
    <source>
        <dbReference type="ARBA" id="ARBA00031445"/>
    </source>
</evidence>
<dbReference type="PANTHER" id="PTHR42755:SF1">
    <property type="entry name" value="3-DEOXY-D-MANNO-OCTULOSONIC ACID TRANSFERASE, MITOCHONDRIAL-RELATED"/>
    <property type="match status" value="1"/>
</dbReference>
<keyword evidence="7" id="KW-0472">Membrane</keyword>
<keyword evidence="7" id="KW-1003">Cell membrane</keyword>
<dbReference type="GO" id="GO:0016740">
    <property type="term" value="F:transferase activity"/>
    <property type="evidence" value="ECO:0007669"/>
    <property type="project" value="UniProtKB-KW"/>
</dbReference>
<comment type="function">
    <text evidence="7">Involved in lipopolysaccharide (LPS) biosynthesis. Catalyzes the transfer of 3-deoxy-D-manno-octulosonate (Kdo) residue(s) from CMP-Kdo to lipid IV(A), the tetraacyldisaccharide-1,4'-bisphosphate precursor of lipid A.</text>
</comment>
<evidence type="ECO:0000256" key="1">
    <source>
        <dbReference type="ARBA" id="ARBA00004713"/>
    </source>
</evidence>
<dbReference type="PANTHER" id="PTHR42755">
    <property type="entry name" value="3-DEOXY-MANNO-OCTULOSONATE CYTIDYLYLTRANSFERASE"/>
    <property type="match status" value="1"/>
</dbReference>
<dbReference type="InterPro" id="IPR007507">
    <property type="entry name" value="Glycos_transf_N"/>
</dbReference>
<dbReference type="SUPFAM" id="SSF53756">
    <property type="entry name" value="UDP-Glycosyltransferase/glycogen phosphorylase"/>
    <property type="match status" value="1"/>
</dbReference>
<dbReference type="Gene3D" id="3.40.50.2000">
    <property type="entry name" value="Glycogen Phosphorylase B"/>
    <property type="match status" value="1"/>
</dbReference>
<protein>
    <recommendedName>
        <fullName evidence="3 7">3-deoxy-D-manno-octulosonic acid transferase</fullName>
        <shortName evidence="7">Kdo transferase</shortName>
        <ecNumber evidence="2 7">2.4.99.12</ecNumber>
    </recommendedName>
    <alternativeName>
        <fullName evidence="5 7">Lipid IV(A) 3-deoxy-D-manno-octulosonic acid transferase</fullName>
    </alternativeName>
</protein>
<dbReference type="NCBIfam" id="NF004388">
    <property type="entry name" value="PRK05749.1-4"/>
    <property type="match status" value="1"/>
</dbReference>
<feature type="domain" description="3-deoxy-D-manno-octulosonic-acid transferase N-terminal" evidence="8">
    <location>
        <begin position="53"/>
        <end position="242"/>
    </location>
</feature>
<proteinExistence type="inferred from homology"/>
<comment type="catalytic activity">
    <reaction evidence="6 7">
        <text>lipid IVA (E. coli) + CMP-3-deoxy-beta-D-manno-octulosonate = alpha-Kdo-(2-&gt;6)-lipid IVA (E. coli) + CMP + H(+)</text>
        <dbReference type="Rhea" id="RHEA:28066"/>
        <dbReference type="ChEBI" id="CHEBI:15378"/>
        <dbReference type="ChEBI" id="CHEBI:58603"/>
        <dbReference type="ChEBI" id="CHEBI:60364"/>
        <dbReference type="ChEBI" id="CHEBI:60377"/>
        <dbReference type="ChEBI" id="CHEBI:85987"/>
        <dbReference type="EC" id="2.4.99.12"/>
    </reaction>
</comment>
<evidence type="ECO:0000256" key="4">
    <source>
        <dbReference type="ARBA" id="ARBA00022679"/>
    </source>
</evidence>
<evidence type="ECO:0000313" key="10">
    <source>
        <dbReference type="Proteomes" id="UP001501337"/>
    </source>
</evidence>
<dbReference type="RefSeq" id="WP_344806949.1">
    <property type="nucleotide sequence ID" value="NZ_BAABBO010000011.1"/>
</dbReference>
<accession>A0ABP7PK24</accession>
<dbReference type="EC" id="2.4.99.12" evidence="2 7"/>
<keyword evidence="10" id="KW-1185">Reference proteome</keyword>